<dbReference type="InterPro" id="IPR003591">
    <property type="entry name" value="Leu-rich_rpt_typical-subtyp"/>
</dbReference>
<gene>
    <name evidence="4" type="ORF">DEU51_12136</name>
</gene>
<dbReference type="RefSeq" id="WP_115148153.1">
    <property type="nucleotide sequence ID" value="NZ_QRAV01000021.1"/>
</dbReference>
<evidence type="ECO:0000313" key="5">
    <source>
        <dbReference type="Proteomes" id="UP000255365"/>
    </source>
</evidence>
<dbReference type="PROSITE" id="PS51450">
    <property type="entry name" value="LRR"/>
    <property type="match status" value="1"/>
</dbReference>
<dbReference type="InterPro" id="IPR032675">
    <property type="entry name" value="LRR_dom_sf"/>
</dbReference>
<accession>A0A370S2J5</accession>
<dbReference type="EMBL" id="QRAV01000021">
    <property type="protein sequence ID" value="RDL13973.1"/>
    <property type="molecule type" value="Genomic_DNA"/>
</dbReference>
<proteinExistence type="predicted"/>
<dbReference type="SMART" id="SM00369">
    <property type="entry name" value="LRR_TYP"/>
    <property type="match status" value="5"/>
</dbReference>
<feature type="compositionally biased region" description="Polar residues" evidence="3">
    <location>
        <begin position="21"/>
        <end position="39"/>
    </location>
</feature>
<name>A0A370S2J5_PSEJE</name>
<feature type="region of interest" description="Disordered" evidence="3">
    <location>
        <begin position="1"/>
        <end position="51"/>
    </location>
</feature>
<protein>
    <submittedName>
        <fullName evidence="4">Leucine-rich repeat (LRR) protein</fullName>
    </submittedName>
</protein>
<evidence type="ECO:0000256" key="1">
    <source>
        <dbReference type="ARBA" id="ARBA00022614"/>
    </source>
</evidence>
<evidence type="ECO:0000313" key="4">
    <source>
        <dbReference type="EMBL" id="RDL13973.1"/>
    </source>
</evidence>
<keyword evidence="2" id="KW-0677">Repeat</keyword>
<sequence>MAAKPPRGGKTHVDADVHVSPNRQSQGDSTDPDGMNQNGFDPRTFKVDSATRPSSVNEIDLDAILPAAVVTVQQTSMATQTRPSTQPLLEHYLIDAQIKLPHADSNGFRVHNKRQYVDLSDGGIVLVALDAKTGLYRARRANELQPSGPELQRNPDTGRWHVRNDAAQDTAPLTETRLQAFRTELDFSSAEADSDGLYRHDGKRYAVIFNHAYQALHDLDASTPSNKVWRIVKSTDPVASDSANIYRASRSGESLAITRNEDNAWISIFVGLRGGMRRNEPGPANPGNLHRPWLDTTPGPSGRQPPAVVGTTRAQVKRYFPEATDQHADDFIARFGDSVQAEAELERLRLGLPGLVRELSAWVAAYRGADNDELIRRFAISETLHRLYKWQGDASEKVYRDGQLIGFKLELDLGSRANLQPPILSTRVDSIVSLGLKGTAVQKLDALFSAFSHVEALEVRNLAGEGKELFGAMNRLTELKVLELHQCTLPWTHEFTSFSGLSRLRELTLIECSVHHTISVRGLTELQVLRIRHSNMQFSPRGLTESPGPSRLQVLDLSNNVYLEELPDFTNMSYLRELDLSFNTLSGRLAGLNANVWRARLEVLRCENTQLTGGVSLNGMTGLRELNLTGTGITQLPTELGTPDGPMRLEILKLARNNLDDAPSLRGMRALRELDLAHTGITRLPAEIGPQNGPLHLEILNLSANPLFVAPSFRGMTALREVDLHSTHIDSIPDGVTSEIPKTSLNLADNFISSIPESLELRKGINLAGNPLFDAAFQRRFIAARRQTGTDIWLGNIDPDKTAHLWLQSVPPVLTRERLDLWATLPADTIADIRRLSMTPEFRIERALLQRRVWAFLERFRRGEPDERIQLSTIMRTEPSPGKMLDRLEDALRKFDPTWQNQPAHHLPKRPGFD</sequence>
<dbReference type="SMART" id="SM00364">
    <property type="entry name" value="LRR_BAC"/>
    <property type="match status" value="3"/>
</dbReference>
<comment type="caution">
    <text evidence="4">The sequence shown here is derived from an EMBL/GenBank/DDBJ whole genome shotgun (WGS) entry which is preliminary data.</text>
</comment>
<dbReference type="AlphaFoldDB" id="A0A370S2J5"/>
<reference evidence="4 5" key="1">
    <citation type="submission" date="2018-07" db="EMBL/GenBank/DDBJ databases">
        <title>Genome sequencing of rice bacterial endophytes.</title>
        <authorList>
            <person name="Venturi V."/>
        </authorList>
    </citation>
    <scope>NUCLEOTIDE SEQUENCE [LARGE SCALE GENOMIC DNA]</scope>
    <source>
        <strain evidence="4 5">E2333</strain>
    </source>
</reference>
<dbReference type="SUPFAM" id="SSF52058">
    <property type="entry name" value="L domain-like"/>
    <property type="match status" value="1"/>
</dbReference>
<dbReference type="InterPro" id="IPR001611">
    <property type="entry name" value="Leu-rich_rpt"/>
</dbReference>
<evidence type="ECO:0000256" key="2">
    <source>
        <dbReference type="ARBA" id="ARBA00022737"/>
    </source>
</evidence>
<dbReference type="Proteomes" id="UP000255365">
    <property type="component" value="Unassembled WGS sequence"/>
</dbReference>
<dbReference type="PANTHER" id="PTHR46652:SF3">
    <property type="entry name" value="LEUCINE-RICH REPEAT-CONTAINING PROTEIN 9"/>
    <property type="match status" value="1"/>
</dbReference>
<dbReference type="PANTHER" id="PTHR46652">
    <property type="entry name" value="LEUCINE-RICH REPEAT AND IQ DOMAIN-CONTAINING PROTEIN 1-RELATED"/>
    <property type="match status" value="1"/>
</dbReference>
<keyword evidence="1" id="KW-0433">Leucine-rich repeat</keyword>
<organism evidence="4 5">
    <name type="scientific">Pseudomonas jessenii</name>
    <dbReference type="NCBI Taxonomy" id="77298"/>
    <lineage>
        <taxon>Bacteria</taxon>
        <taxon>Pseudomonadati</taxon>
        <taxon>Pseudomonadota</taxon>
        <taxon>Gammaproteobacteria</taxon>
        <taxon>Pseudomonadales</taxon>
        <taxon>Pseudomonadaceae</taxon>
        <taxon>Pseudomonas</taxon>
    </lineage>
</organism>
<dbReference type="InterPro" id="IPR050836">
    <property type="entry name" value="SDS22/Internalin_LRR"/>
</dbReference>
<evidence type="ECO:0000256" key="3">
    <source>
        <dbReference type="SAM" id="MobiDB-lite"/>
    </source>
</evidence>
<dbReference type="Gene3D" id="3.80.10.10">
    <property type="entry name" value="Ribonuclease Inhibitor"/>
    <property type="match status" value="2"/>
</dbReference>